<sequence length="72" mass="8048">MGVQNVWMLMNLLLMKGNIGKPGAGPLTGERAPERAKAADCRNHRKALNWRRSTNWPNSTASSRRETKARTS</sequence>
<evidence type="ECO:0000313" key="3">
    <source>
        <dbReference type="Proteomes" id="UP000494115"/>
    </source>
</evidence>
<keyword evidence="3" id="KW-1185">Reference proteome</keyword>
<dbReference type="Proteomes" id="UP000494115">
    <property type="component" value="Unassembled WGS sequence"/>
</dbReference>
<feature type="compositionally biased region" description="Basic and acidic residues" evidence="1">
    <location>
        <begin position="63"/>
        <end position="72"/>
    </location>
</feature>
<name>A0A6S7BI45_9BURK</name>
<reference evidence="2 3" key="1">
    <citation type="submission" date="2020-04" db="EMBL/GenBank/DDBJ databases">
        <authorList>
            <person name="De Canck E."/>
        </authorList>
    </citation>
    <scope>NUCLEOTIDE SEQUENCE [LARGE SCALE GENOMIC DNA]</scope>
    <source>
        <strain evidence="2 3">LMG 28138</strain>
    </source>
</reference>
<feature type="compositionally biased region" description="Polar residues" evidence="1">
    <location>
        <begin position="51"/>
        <end position="62"/>
    </location>
</feature>
<gene>
    <name evidence="2" type="ORF">LMG28138_04954</name>
</gene>
<dbReference type="AlphaFoldDB" id="A0A6S7BI45"/>
<organism evidence="2 3">
    <name type="scientific">Pararobbsia alpina</name>
    <dbReference type="NCBI Taxonomy" id="621374"/>
    <lineage>
        <taxon>Bacteria</taxon>
        <taxon>Pseudomonadati</taxon>
        <taxon>Pseudomonadota</taxon>
        <taxon>Betaproteobacteria</taxon>
        <taxon>Burkholderiales</taxon>
        <taxon>Burkholderiaceae</taxon>
        <taxon>Pararobbsia</taxon>
    </lineage>
</organism>
<dbReference type="Gene3D" id="3.40.228.10">
    <property type="entry name" value="Dimethylsulfoxide Reductase, domain 2"/>
    <property type="match status" value="1"/>
</dbReference>
<dbReference type="EMBL" id="CADIKM010000041">
    <property type="protein sequence ID" value="CAB3801157.1"/>
    <property type="molecule type" value="Genomic_DNA"/>
</dbReference>
<evidence type="ECO:0000313" key="2">
    <source>
        <dbReference type="EMBL" id="CAB3801157.1"/>
    </source>
</evidence>
<accession>A0A6S7BI45</accession>
<proteinExistence type="predicted"/>
<dbReference type="SUPFAM" id="SSF53706">
    <property type="entry name" value="Formate dehydrogenase/DMSO reductase, domains 1-3"/>
    <property type="match status" value="1"/>
</dbReference>
<evidence type="ECO:0000256" key="1">
    <source>
        <dbReference type="SAM" id="MobiDB-lite"/>
    </source>
</evidence>
<feature type="compositionally biased region" description="Basic and acidic residues" evidence="1">
    <location>
        <begin position="31"/>
        <end position="42"/>
    </location>
</feature>
<feature type="region of interest" description="Disordered" evidence="1">
    <location>
        <begin position="20"/>
        <end position="72"/>
    </location>
</feature>
<protein>
    <submittedName>
        <fullName evidence="2">Uncharacterized protein</fullName>
    </submittedName>
</protein>